<keyword evidence="1" id="KW-1133">Transmembrane helix</keyword>
<feature type="transmembrane region" description="Helical" evidence="1">
    <location>
        <begin position="20"/>
        <end position="40"/>
    </location>
</feature>
<evidence type="ECO:0000313" key="2">
    <source>
        <dbReference type="EMBL" id="MBM6616692.1"/>
    </source>
</evidence>
<keyword evidence="1" id="KW-0472">Membrane</keyword>
<reference evidence="2 3" key="1">
    <citation type="submission" date="2021-02" db="EMBL/GenBank/DDBJ databases">
        <title>Bacillus sp. RD4P76, an endophyte from a halophyte.</title>
        <authorList>
            <person name="Sun J.-Q."/>
        </authorList>
    </citation>
    <scope>NUCLEOTIDE SEQUENCE [LARGE SCALE GENOMIC DNA]</scope>
    <source>
        <strain evidence="2 3">RD4P76</strain>
    </source>
</reference>
<keyword evidence="3" id="KW-1185">Reference proteome</keyword>
<dbReference type="Proteomes" id="UP001518925">
    <property type="component" value="Unassembled WGS sequence"/>
</dbReference>
<comment type="caution">
    <text evidence="2">The sequence shown here is derived from an EMBL/GenBank/DDBJ whole genome shotgun (WGS) entry which is preliminary data.</text>
</comment>
<dbReference type="RefSeq" id="WP_204202081.1">
    <property type="nucleotide sequence ID" value="NZ_JAFELM010000015.1"/>
</dbReference>
<sequence length="173" mass="20056">MKKSFNQTASKVGIKKVLLVFFIAIVLVLGLSTTGTYGLLKWMEKNDKRYLNSEEVEQELVEKKMENGDLHDINTIDNAPIEEKSAIIENPKYNSPKQLIDEYHQIFQTSDQQEASNSLQELVTYIYHFQELNTIEKSVNIEFSKLKQYAIMVDYNNVKQLIGEINLKYQQGQ</sequence>
<evidence type="ECO:0000313" key="3">
    <source>
        <dbReference type="Proteomes" id="UP001518925"/>
    </source>
</evidence>
<gene>
    <name evidence="2" type="ORF">JR050_03230</name>
</gene>
<protein>
    <submittedName>
        <fullName evidence="2">Uncharacterized protein</fullName>
    </submittedName>
</protein>
<proteinExistence type="predicted"/>
<accession>A0ABS2DE11</accession>
<name>A0ABS2DE11_9BACI</name>
<organism evidence="2 3">
    <name type="scientific">Bacillus suaedaesalsae</name>
    <dbReference type="NCBI Taxonomy" id="2810349"/>
    <lineage>
        <taxon>Bacteria</taxon>
        <taxon>Bacillati</taxon>
        <taxon>Bacillota</taxon>
        <taxon>Bacilli</taxon>
        <taxon>Bacillales</taxon>
        <taxon>Bacillaceae</taxon>
        <taxon>Bacillus</taxon>
    </lineage>
</organism>
<evidence type="ECO:0000256" key="1">
    <source>
        <dbReference type="SAM" id="Phobius"/>
    </source>
</evidence>
<keyword evidence="1" id="KW-0812">Transmembrane</keyword>
<dbReference type="EMBL" id="JAFELM010000015">
    <property type="protein sequence ID" value="MBM6616692.1"/>
    <property type="molecule type" value="Genomic_DNA"/>
</dbReference>